<protein>
    <submittedName>
        <fullName evidence="1">Uncharacterized protein</fullName>
    </submittedName>
</protein>
<reference evidence="1 2" key="1">
    <citation type="submission" date="2019-06" db="EMBL/GenBank/DDBJ databases">
        <authorList>
            <person name="Lee I."/>
            <person name="Jang G.I."/>
            <person name="Hwang C.Y."/>
        </authorList>
    </citation>
    <scope>NUCLEOTIDE SEQUENCE [LARGE SCALE GENOMIC DNA]</scope>
    <source>
        <strain evidence="1 2">PAMC 28131</strain>
    </source>
</reference>
<comment type="caution">
    <text evidence="1">The sequence shown here is derived from an EMBL/GenBank/DDBJ whole genome shotgun (WGS) entry which is preliminary data.</text>
</comment>
<dbReference type="Proteomes" id="UP000319897">
    <property type="component" value="Unassembled WGS sequence"/>
</dbReference>
<dbReference type="OrthoDB" id="7376075at2"/>
<dbReference type="EMBL" id="VFSU01000011">
    <property type="protein sequence ID" value="TPE63973.1"/>
    <property type="molecule type" value="Genomic_DNA"/>
</dbReference>
<sequence length="74" mass="8702">MSLLHAIETCLRLSNVPPSRFGRDSVRDPRLVHDLRRGRQPGRRMEERVKRHIEHVLSELPDDARPARTGWRRG</sequence>
<dbReference type="AlphaFoldDB" id="A0A501XUF1"/>
<accession>A0A501XUF1</accession>
<gene>
    <name evidence="1" type="ORF">FJQ54_03815</name>
</gene>
<name>A0A501XUF1_9SPHN</name>
<organism evidence="1 2">
    <name type="scientific">Sandaracinobacter neustonicus</name>
    <dbReference type="NCBI Taxonomy" id="1715348"/>
    <lineage>
        <taxon>Bacteria</taxon>
        <taxon>Pseudomonadati</taxon>
        <taxon>Pseudomonadota</taxon>
        <taxon>Alphaproteobacteria</taxon>
        <taxon>Sphingomonadales</taxon>
        <taxon>Sphingosinicellaceae</taxon>
        <taxon>Sandaracinobacter</taxon>
    </lineage>
</organism>
<keyword evidence="2" id="KW-1185">Reference proteome</keyword>
<proteinExistence type="predicted"/>
<evidence type="ECO:0000313" key="1">
    <source>
        <dbReference type="EMBL" id="TPE63973.1"/>
    </source>
</evidence>
<evidence type="ECO:0000313" key="2">
    <source>
        <dbReference type="Proteomes" id="UP000319897"/>
    </source>
</evidence>